<evidence type="ECO:0000313" key="1">
    <source>
        <dbReference type="EMBL" id="KAF0569433.1"/>
    </source>
</evidence>
<comment type="caution">
    <text evidence="1">The sequence shown here is derived from an EMBL/GenBank/DDBJ whole genome shotgun (WGS) entry which is preliminary data.</text>
</comment>
<reference evidence="1 2" key="1">
    <citation type="submission" date="2019-09" db="EMBL/GenBank/DDBJ databases">
        <title>Draft genome sequence of Psychrobacter nivimaris LAMA 639, in search for biotechnological relevant genes.</title>
        <authorList>
            <person name="Lima A.O.S."/>
            <person name="Staloch B.E.K."/>
            <person name="Freitas R.C."/>
            <person name="Niero H."/>
            <person name="Silva M.A.C."/>
        </authorList>
    </citation>
    <scope>NUCLEOTIDE SEQUENCE [LARGE SCALE GENOMIC DNA]</scope>
    <source>
        <strain evidence="1 2">LAMA 639</strain>
    </source>
</reference>
<name>A0A6N7C263_9GAMM</name>
<dbReference type="Proteomes" id="UP000471465">
    <property type="component" value="Unassembled WGS sequence"/>
</dbReference>
<dbReference type="RefSeq" id="WP_267284419.1">
    <property type="nucleotide sequence ID" value="NZ_VZIZ01000008.1"/>
</dbReference>
<dbReference type="AlphaFoldDB" id="A0A6N7C263"/>
<accession>A0A6N7C263</accession>
<protein>
    <submittedName>
        <fullName evidence="1">Uncharacterized protein</fullName>
    </submittedName>
</protein>
<gene>
    <name evidence="1" type="ORF">FQV37_2748</name>
</gene>
<sequence length="42" mass="4561">MTVDVTVNISTTMHRSGTKSFAVTLMNRLAFAAAMPTTNFII</sequence>
<organism evidence="1 2">
    <name type="scientific">Psychrobacter nivimaris</name>
    <dbReference type="NCBI Taxonomy" id="281738"/>
    <lineage>
        <taxon>Bacteria</taxon>
        <taxon>Pseudomonadati</taxon>
        <taxon>Pseudomonadota</taxon>
        <taxon>Gammaproteobacteria</taxon>
        <taxon>Moraxellales</taxon>
        <taxon>Moraxellaceae</taxon>
        <taxon>Psychrobacter</taxon>
    </lineage>
</organism>
<dbReference type="EMBL" id="VZIZ01000008">
    <property type="protein sequence ID" value="KAF0569433.1"/>
    <property type="molecule type" value="Genomic_DNA"/>
</dbReference>
<proteinExistence type="predicted"/>
<keyword evidence="2" id="KW-1185">Reference proteome</keyword>
<evidence type="ECO:0000313" key="2">
    <source>
        <dbReference type="Proteomes" id="UP000471465"/>
    </source>
</evidence>